<reference evidence="1 2" key="1">
    <citation type="journal article" date="2024" name="BMC Genomics">
        <title>De novo assembly and annotation of Popillia japonica's genome with initial clues to its potential as an invasive pest.</title>
        <authorList>
            <person name="Cucini C."/>
            <person name="Boschi S."/>
            <person name="Funari R."/>
            <person name="Cardaioli E."/>
            <person name="Iannotti N."/>
            <person name="Marturano G."/>
            <person name="Paoli F."/>
            <person name="Bruttini M."/>
            <person name="Carapelli A."/>
            <person name="Frati F."/>
            <person name="Nardi F."/>
        </authorList>
    </citation>
    <scope>NUCLEOTIDE SEQUENCE [LARGE SCALE GENOMIC DNA]</scope>
    <source>
        <strain evidence="1">DMR45628</strain>
    </source>
</reference>
<evidence type="ECO:0000313" key="2">
    <source>
        <dbReference type="Proteomes" id="UP001458880"/>
    </source>
</evidence>
<name>A0AAW1N343_POPJA</name>
<dbReference type="AlphaFoldDB" id="A0AAW1N343"/>
<sequence>MTALKGKPAPSGYPFEAVQTYVMNPKSITMGQLYGEFDLQTHECPSKSDADFFTYFESWCDDKIESNIVCMIVGDFNIGISKETCYSKTLKNIINANGMKEIVNFSTRVNKNSKTTIGLIITNASHATVNACDCSVSDHEALRITFTIIGI</sequence>
<dbReference type="EMBL" id="JASPKY010000017">
    <property type="protein sequence ID" value="KAK9752856.1"/>
    <property type="molecule type" value="Genomic_DNA"/>
</dbReference>
<dbReference type="Proteomes" id="UP001458880">
    <property type="component" value="Unassembled WGS sequence"/>
</dbReference>
<dbReference type="InterPro" id="IPR027417">
    <property type="entry name" value="P-loop_NTPase"/>
</dbReference>
<dbReference type="SUPFAM" id="SSF56219">
    <property type="entry name" value="DNase I-like"/>
    <property type="match status" value="1"/>
</dbReference>
<organism evidence="1 2">
    <name type="scientific">Popillia japonica</name>
    <name type="common">Japanese beetle</name>
    <dbReference type="NCBI Taxonomy" id="7064"/>
    <lineage>
        <taxon>Eukaryota</taxon>
        <taxon>Metazoa</taxon>
        <taxon>Ecdysozoa</taxon>
        <taxon>Arthropoda</taxon>
        <taxon>Hexapoda</taxon>
        <taxon>Insecta</taxon>
        <taxon>Pterygota</taxon>
        <taxon>Neoptera</taxon>
        <taxon>Endopterygota</taxon>
        <taxon>Coleoptera</taxon>
        <taxon>Polyphaga</taxon>
        <taxon>Scarabaeiformia</taxon>
        <taxon>Scarabaeidae</taxon>
        <taxon>Rutelinae</taxon>
        <taxon>Popillia</taxon>
    </lineage>
</organism>
<proteinExistence type="predicted"/>
<evidence type="ECO:0008006" key="3">
    <source>
        <dbReference type="Google" id="ProtNLM"/>
    </source>
</evidence>
<gene>
    <name evidence="1" type="ORF">QE152_g3857</name>
</gene>
<dbReference type="Gene3D" id="3.40.50.300">
    <property type="entry name" value="P-loop containing nucleotide triphosphate hydrolases"/>
    <property type="match status" value="1"/>
</dbReference>
<dbReference type="InterPro" id="IPR036691">
    <property type="entry name" value="Endo/exonu/phosph_ase_sf"/>
</dbReference>
<evidence type="ECO:0000313" key="1">
    <source>
        <dbReference type="EMBL" id="KAK9752856.1"/>
    </source>
</evidence>
<accession>A0AAW1N343</accession>
<keyword evidence="2" id="KW-1185">Reference proteome</keyword>
<comment type="caution">
    <text evidence="1">The sequence shown here is derived from an EMBL/GenBank/DDBJ whole genome shotgun (WGS) entry which is preliminary data.</text>
</comment>
<protein>
    <recommendedName>
        <fullName evidence="3">Endonuclease/exonuclease/phosphatase domain-containing protein</fullName>
    </recommendedName>
</protein>